<organism evidence="11 12">
    <name type="scientific">Pinctada imbricata</name>
    <name type="common">Atlantic pearl-oyster</name>
    <name type="synonym">Pinctada martensii</name>
    <dbReference type="NCBI Taxonomy" id="66713"/>
    <lineage>
        <taxon>Eukaryota</taxon>
        <taxon>Metazoa</taxon>
        <taxon>Spiralia</taxon>
        <taxon>Lophotrochozoa</taxon>
        <taxon>Mollusca</taxon>
        <taxon>Bivalvia</taxon>
        <taxon>Autobranchia</taxon>
        <taxon>Pteriomorphia</taxon>
        <taxon>Pterioida</taxon>
        <taxon>Pterioidea</taxon>
        <taxon>Pteriidae</taxon>
        <taxon>Pinctada</taxon>
    </lineage>
</organism>
<feature type="repeat" description="ANK" evidence="8">
    <location>
        <begin position="147"/>
        <end position="179"/>
    </location>
</feature>
<name>A0AA88YCV4_PINIB</name>
<accession>A0AA88YCV4</accession>
<dbReference type="PRINTS" id="PR00452">
    <property type="entry name" value="SH3DOMAIN"/>
</dbReference>
<comment type="function">
    <text evidence="6">Induces bone resorption, acting probably through a signaling cascade which results in the secretion of factor(s) enhancing osteoclast formation and activity.</text>
</comment>
<dbReference type="Gene3D" id="2.30.30.40">
    <property type="entry name" value="SH3 Domains"/>
    <property type="match status" value="1"/>
</dbReference>
<keyword evidence="12" id="KW-1185">Reference proteome</keyword>
<reference evidence="11" key="1">
    <citation type="submission" date="2019-08" db="EMBL/GenBank/DDBJ databases">
        <title>The improved chromosome-level genome for the pearl oyster Pinctada fucata martensii using PacBio sequencing and Hi-C.</title>
        <authorList>
            <person name="Zheng Z."/>
        </authorList>
    </citation>
    <scope>NUCLEOTIDE SEQUENCE</scope>
    <source>
        <strain evidence="11">ZZ-2019</strain>
        <tissue evidence="11">Adductor muscle</tissue>
    </source>
</reference>
<dbReference type="AlphaFoldDB" id="A0AA88YCV4"/>
<dbReference type="InterPro" id="IPR001452">
    <property type="entry name" value="SH3_domain"/>
</dbReference>
<dbReference type="PROSITE" id="PS50088">
    <property type="entry name" value="ANK_REPEAT"/>
    <property type="match status" value="2"/>
</dbReference>
<keyword evidence="5 8" id="KW-0040">ANK repeat</keyword>
<evidence type="ECO:0000256" key="5">
    <source>
        <dbReference type="ARBA" id="ARBA00023043"/>
    </source>
</evidence>
<dbReference type="PROSITE" id="PS50297">
    <property type="entry name" value="ANK_REP_REGION"/>
    <property type="match status" value="2"/>
</dbReference>
<protein>
    <recommendedName>
        <fullName evidence="7">Osteoclast-stimulating factor 1</fullName>
    </recommendedName>
</protein>
<dbReference type="InterPro" id="IPR002110">
    <property type="entry name" value="Ankyrin_rpt"/>
</dbReference>
<dbReference type="PANTHER" id="PTHR24155">
    <property type="entry name" value="OSTEOCLAST-STIMULATING FACTOR 1"/>
    <property type="match status" value="1"/>
</dbReference>
<dbReference type="FunFam" id="2.30.30.40:FF:000072">
    <property type="entry name" value="Unconventional Myosin IB"/>
    <property type="match status" value="1"/>
</dbReference>
<dbReference type="EMBL" id="VSWD01000007">
    <property type="protein sequence ID" value="KAK3098934.1"/>
    <property type="molecule type" value="Genomic_DNA"/>
</dbReference>
<dbReference type="PRINTS" id="PR01415">
    <property type="entry name" value="ANKYRIN"/>
</dbReference>
<evidence type="ECO:0000256" key="8">
    <source>
        <dbReference type="PROSITE-ProRule" id="PRU00023"/>
    </source>
</evidence>
<dbReference type="SMART" id="SM00248">
    <property type="entry name" value="ANK"/>
    <property type="match status" value="3"/>
</dbReference>
<dbReference type="InterPro" id="IPR036028">
    <property type="entry name" value="SH3-like_dom_sf"/>
</dbReference>
<dbReference type="GO" id="GO:0005737">
    <property type="term" value="C:cytoplasm"/>
    <property type="evidence" value="ECO:0007669"/>
    <property type="project" value="UniProtKB-SubCell"/>
</dbReference>
<dbReference type="CDD" id="cd11772">
    <property type="entry name" value="SH3_OSTF1"/>
    <property type="match status" value="1"/>
</dbReference>
<dbReference type="Proteomes" id="UP001186944">
    <property type="component" value="Unassembled WGS sequence"/>
</dbReference>
<keyword evidence="3" id="KW-0963">Cytoplasm</keyword>
<evidence type="ECO:0000313" key="12">
    <source>
        <dbReference type="Proteomes" id="UP001186944"/>
    </source>
</evidence>
<comment type="caution">
    <text evidence="11">The sequence shown here is derived from an EMBL/GenBank/DDBJ whole genome shotgun (WGS) entry which is preliminary data.</text>
</comment>
<sequence length="218" mass="24160">MGNRCRLRTATSHISNRWCGTVKVYRALYLYNAQQDDELSFEEGDTIYVLDMSNKDWWKAKCGERVGLIPSNYVEENAESIDNPIHEAAKRGNLDFLKECLGNQVSVNGLDKAGSTALHWAAQGGHIDCMKILLNQQGCNVTVQNKLGDTALHSAAWKNHPEAVQLLLDKGARADIKNNDGKKASDLTKDPECAAMIKQAVAPRNSYTNDYGEEDDSD</sequence>
<evidence type="ECO:0000256" key="3">
    <source>
        <dbReference type="ARBA" id="ARBA00022490"/>
    </source>
</evidence>
<dbReference type="SUPFAM" id="SSF50044">
    <property type="entry name" value="SH3-domain"/>
    <property type="match status" value="1"/>
</dbReference>
<evidence type="ECO:0000256" key="9">
    <source>
        <dbReference type="PROSITE-ProRule" id="PRU00192"/>
    </source>
</evidence>
<dbReference type="Pfam" id="PF12796">
    <property type="entry name" value="Ank_2"/>
    <property type="match status" value="1"/>
</dbReference>
<dbReference type="PRINTS" id="PR00499">
    <property type="entry name" value="P67PHOX"/>
</dbReference>
<feature type="domain" description="SH3" evidence="10">
    <location>
        <begin position="20"/>
        <end position="79"/>
    </location>
</feature>
<evidence type="ECO:0000259" key="10">
    <source>
        <dbReference type="PROSITE" id="PS50002"/>
    </source>
</evidence>
<dbReference type="Gene3D" id="1.25.40.20">
    <property type="entry name" value="Ankyrin repeat-containing domain"/>
    <property type="match status" value="2"/>
</dbReference>
<evidence type="ECO:0000256" key="1">
    <source>
        <dbReference type="ARBA" id="ARBA00004496"/>
    </source>
</evidence>
<gene>
    <name evidence="11" type="ORF">FSP39_024426</name>
</gene>
<evidence type="ECO:0000256" key="6">
    <source>
        <dbReference type="ARBA" id="ARBA00037432"/>
    </source>
</evidence>
<dbReference type="InterPro" id="IPR036770">
    <property type="entry name" value="Ankyrin_rpt-contain_sf"/>
</dbReference>
<evidence type="ECO:0000313" key="11">
    <source>
        <dbReference type="EMBL" id="KAK3098934.1"/>
    </source>
</evidence>
<evidence type="ECO:0000256" key="7">
    <source>
        <dbReference type="ARBA" id="ARBA00040640"/>
    </source>
</evidence>
<dbReference type="PROSITE" id="PS50002">
    <property type="entry name" value="SH3"/>
    <property type="match status" value="1"/>
</dbReference>
<dbReference type="Pfam" id="PF00018">
    <property type="entry name" value="SH3_1"/>
    <property type="match status" value="1"/>
</dbReference>
<feature type="repeat" description="ANK" evidence="8">
    <location>
        <begin position="113"/>
        <end position="146"/>
    </location>
</feature>
<evidence type="ECO:0000256" key="4">
    <source>
        <dbReference type="ARBA" id="ARBA00022737"/>
    </source>
</evidence>
<dbReference type="SUPFAM" id="SSF48403">
    <property type="entry name" value="Ankyrin repeat"/>
    <property type="match status" value="1"/>
</dbReference>
<dbReference type="SMART" id="SM00326">
    <property type="entry name" value="SH3"/>
    <property type="match status" value="1"/>
</dbReference>
<dbReference type="GO" id="GO:0007165">
    <property type="term" value="P:signal transduction"/>
    <property type="evidence" value="ECO:0007669"/>
    <property type="project" value="TreeGrafter"/>
</dbReference>
<dbReference type="PANTHER" id="PTHR24155:SF10">
    <property type="entry name" value="OSTEOCLAST-STIMULATING FACTOR 1"/>
    <property type="match status" value="1"/>
</dbReference>
<comment type="subcellular location">
    <subcellularLocation>
        <location evidence="1">Cytoplasm</location>
    </subcellularLocation>
</comment>
<evidence type="ECO:0000256" key="2">
    <source>
        <dbReference type="ARBA" id="ARBA00022443"/>
    </source>
</evidence>
<keyword evidence="2 9" id="KW-0728">SH3 domain</keyword>
<keyword evidence="4" id="KW-0677">Repeat</keyword>
<proteinExistence type="predicted"/>